<evidence type="ECO:0000313" key="1">
    <source>
        <dbReference type="EMBL" id="AEF97712.1"/>
    </source>
</evidence>
<dbReference type="RefSeq" id="YP_009664594.1">
    <property type="nucleotide sequence ID" value="NC_043042.1"/>
</dbReference>
<keyword evidence="2" id="KW-1185">Reference proteome</keyword>
<proteinExistence type="predicted"/>
<sequence>MLKIKFDRDLLSLELKTILNNYNALDSWNYLTSANIIYFPINDWFLFTLNEKHLKILKMATGGQEAVFVKLLLSIAAKSTTIKHHLDILQPFVRDCLNHPIFKTWTLFQDAVQTNETGDIIHGMCVQFIILKKYFELTNPGTEFVIDTDDSLQGTVLEPDIDGILLPQIFWHDAISVLVPPHKTKLWFTGYVPISECTWKMGISRLEVVTF</sequence>
<dbReference type="EMBL" id="FJ815289">
    <property type="protein sequence ID" value="AEF97712.1"/>
    <property type="molecule type" value="Genomic_DNA"/>
</dbReference>
<protein>
    <submittedName>
        <fullName evidence="1">ORF52</fullName>
    </submittedName>
</protein>
<dbReference type="GeneID" id="40524637"/>
<organism evidence="1 2">
    <name type="scientific">white sturgeon herpesvirus 2</name>
    <dbReference type="NCBI Taxonomy" id="320884"/>
    <lineage>
        <taxon>Viruses</taxon>
        <taxon>Duplodnaviria</taxon>
        <taxon>Heunggongvirae</taxon>
        <taxon>Peploviricota</taxon>
        <taxon>Herviviricetes</taxon>
        <taxon>Herpesvirales</taxon>
        <taxon>Alloherpesviridae</taxon>
        <taxon>Ictavirus</taxon>
        <taxon>Ictavirus acipenseridallo2</taxon>
    </lineage>
</organism>
<reference evidence="1 2" key="2">
    <citation type="journal article" date="2011" name="Arch. Virol.">
        <title>Partial genome characterization of acipenserid herpesvirus 2: taxonomical proposal for the demarcation of three subfamilies in Alloherpesviridae.</title>
        <authorList>
            <person name="Doszpoly A."/>
            <person name="Somogyi V."/>
            <person name="Lapatra S.E."/>
            <person name="Benko M."/>
        </authorList>
    </citation>
    <scope>NUCLEOTIDE SEQUENCE [LARGE SCALE GENOMIC DNA]</scope>
    <source>
        <strain evidence="2">SRWSHV (Snake River White Sturgeon Herpesvirus)</strain>
    </source>
</reference>
<reference evidence="1 2" key="1">
    <citation type="journal article" date="2008" name="Arch. Virol.">
        <title>Molecular confirmation of a new herpesvirus from catfish (Ameiurus melas) by testing the performance of a novel PCR method, designed to target the DNA polymerase gene of alloherpesviruses.</title>
        <authorList>
            <person name="Doszpoly A."/>
            <person name="Kovacs E.R."/>
            <person name="Bovo G."/>
            <person name="LaPatra S.E."/>
            <person name="Harrach B."/>
            <person name="Benko M."/>
        </authorList>
    </citation>
    <scope>NUCLEOTIDE SEQUENCE [LARGE SCALE GENOMIC DNA]</scope>
    <source>
        <strain evidence="2">SRWSHV (Snake River White Sturgeon Herpesvirus)</strain>
    </source>
</reference>
<name>F6GQ92_9VIRU</name>
<dbReference type="KEGG" id="vg:40524637"/>
<dbReference type="Proteomes" id="UP000243430">
    <property type="component" value="Segment"/>
</dbReference>
<reference evidence="1 2" key="3">
    <citation type="journal article" date="2011" name="Intervirology">
        <title>Comparative analysis of a conserved gene block from the genome of the members of the genus ictalurivirus.</title>
        <authorList>
            <person name="Doszpoly A."/>
            <person name="Benko M."/>
            <person name="Bovo G."/>
            <person name="Lapatra S.E."/>
            <person name="Harrach B."/>
        </authorList>
    </citation>
    <scope>NUCLEOTIDE SEQUENCE [LARGE SCALE GENOMIC DNA]</scope>
    <source>
        <strain evidence="2">SRWSHV (Snake River White Sturgeon Herpesvirus)</strain>
    </source>
</reference>
<accession>F6GQ92</accession>
<evidence type="ECO:0000313" key="2">
    <source>
        <dbReference type="Proteomes" id="UP000243430"/>
    </source>
</evidence>